<dbReference type="Gene3D" id="3.40.190.10">
    <property type="entry name" value="Periplasmic binding protein-like II"/>
    <property type="match status" value="2"/>
</dbReference>
<evidence type="ECO:0000256" key="1">
    <source>
        <dbReference type="ARBA" id="ARBA00009437"/>
    </source>
</evidence>
<dbReference type="OrthoDB" id="5317428at2"/>
<gene>
    <name evidence="6" type="ORF">MEBOL_002153</name>
</gene>
<evidence type="ECO:0000313" key="7">
    <source>
        <dbReference type="Proteomes" id="UP000217289"/>
    </source>
</evidence>
<reference evidence="6 7" key="1">
    <citation type="submission" date="2017-06" db="EMBL/GenBank/DDBJ databases">
        <authorList>
            <person name="Kim H.J."/>
            <person name="Triplett B.A."/>
        </authorList>
    </citation>
    <scope>NUCLEOTIDE SEQUENCE [LARGE SCALE GENOMIC DNA]</scope>
    <source>
        <strain evidence="6 7">DSM 14713</strain>
    </source>
</reference>
<dbReference type="GO" id="GO:0032993">
    <property type="term" value="C:protein-DNA complex"/>
    <property type="evidence" value="ECO:0007669"/>
    <property type="project" value="TreeGrafter"/>
</dbReference>
<dbReference type="SUPFAM" id="SSF53850">
    <property type="entry name" value="Periplasmic binding protein-like II"/>
    <property type="match status" value="1"/>
</dbReference>
<dbReference type="InterPro" id="IPR036388">
    <property type="entry name" value="WH-like_DNA-bd_sf"/>
</dbReference>
<accession>A0A250I9Z7</accession>
<organism evidence="6 7">
    <name type="scientific">Melittangium boletus DSM 14713</name>
    <dbReference type="NCBI Taxonomy" id="1294270"/>
    <lineage>
        <taxon>Bacteria</taxon>
        <taxon>Pseudomonadati</taxon>
        <taxon>Myxococcota</taxon>
        <taxon>Myxococcia</taxon>
        <taxon>Myxococcales</taxon>
        <taxon>Cystobacterineae</taxon>
        <taxon>Archangiaceae</taxon>
        <taxon>Melittangium</taxon>
    </lineage>
</organism>
<dbReference type="Proteomes" id="UP000217289">
    <property type="component" value="Chromosome"/>
</dbReference>
<dbReference type="Pfam" id="PF00126">
    <property type="entry name" value="HTH_1"/>
    <property type="match status" value="1"/>
</dbReference>
<dbReference type="PROSITE" id="PS50931">
    <property type="entry name" value="HTH_LYSR"/>
    <property type="match status" value="1"/>
</dbReference>
<dbReference type="InterPro" id="IPR036390">
    <property type="entry name" value="WH_DNA-bd_sf"/>
</dbReference>
<dbReference type="Pfam" id="PF03466">
    <property type="entry name" value="LysR_substrate"/>
    <property type="match status" value="1"/>
</dbReference>
<keyword evidence="4" id="KW-0804">Transcription</keyword>
<dbReference type="InterPro" id="IPR000847">
    <property type="entry name" value="LysR_HTH_N"/>
</dbReference>
<dbReference type="EMBL" id="CP022163">
    <property type="protein sequence ID" value="ATB28704.1"/>
    <property type="molecule type" value="Genomic_DNA"/>
</dbReference>
<keyword evidence="7" id="KW-1185">Reference proteome</keyword>
<name>A0A250I9Z7_9BACT</name>
<dbReference type="FunFam" id="1.10.10.10:FF:000001">
    <property type="entry name" value="LysR family transcriptional regulator"/>
    <property type="match status" value="1"/>
</dbReference>
<evidence type="ECO:0000259" key="5">
    <source>
        <dbReference type="PROSITE" id="PS50931"/>
    </source>
</evidence>
<dbReference type="Gene3D" id="1.10.10.10">
    <property type="entry name" value="Winged helix-like DNA-binding domain superfamily/Winged helix DNA-binding domain"/>
    <property type="match status" value="1"/>
</dbReference>
<feature type="domain" description="HTH lysR-type" evidence="5">
    <location>
        <begin position="1"/>
        <end position="58"/>
    </location>
</feature>
<keyword evidence="2" id="KW-0805">Transcription regulation</keyword>
<proteinExistence type="inferred from homology"/>
<evidence type="ECO:0000256" key="3">
    <source>
        <dbReference type="ARBA" id="ARBA00023125"/>
    </source>
</evidence>
<evidence type="ECO:0000256" key="2">
    <source>
        <dbReference type="ARBA" id="ARBA00023015"/>
    </source>
</evidence>
<dbReference type="GO" id="GO:0003700">
    <property type="term" value="F:DNA-binding transcription factor activity"/>
    <property type="evidence" value="ECO:0007669"/>
    <property type="project" value="InterPro"/>
</dbReference>
<keyword evidence="3" id="KW-0238">DNA-binding</keyword>
<dbReference type="AlphaFoldDB" id="A0A250I9Z7"/>
<dbReference type="GO" id="GO:0003677">
    <property type="term" value="F:DNA binding"/>
    <property type="evidence" value="ECO:0007669"/>
    <property type="project" value="UniProtKB-KW"/>
</dbReference>
<dbReference type="KEGG" id="mbd:MEBOL_002153"/>
<evidence type="ECO:0000313" key="6">
    <source>
        <dbReference type="EMBL" id="ATB28704.1"/>
    </source>
</evidence>
<dbReference type="PANTHER" id="PTHR30346">
    <property type="entry name" value="TRANSCRIPTIONAL DUAL REGULATOR HCAR-RELATED"/>
    <property type="match status" value="1"/>
</dbReference>
<dbReference type="PRINTS" id="PR00039">
    <property type="entry name" value="HTHLYSR"/>
</dbReference>
<dbReference type="InterPro" id="IPR005119">
    <property type="entry name" value="LysR_subst-bd"/>
</dbReference>
<dbReference type="CDD" id="cd08414">
    <property type="entry name" value="PBP2_LTTR_aromatics_like"/>
    <property type="match status" value="1"/>
</dbReference>
<evidence type="ECO:0000256" key="4">
    <source>
        <dbReference type="ARBA" id="ARBA00023163"/>
    </source>
</evidence>
<dbReference type="RefSeq" id="WP_095977365.1">
    <property type="nucleotide sequence ID" value="NZ_CP022163.1"/>
</dbReference>
<dbReference type="SUPFAM" id="SSF46785">
    <property type="entry name" value="Winged helix' DNA-binding domain"/>
    <property type="match status" value="1"/>
</dbReference>
<comment type="similarity">
    <text evidence="1">Belongs to the LysR transcriptional regulatory family.</text>
</comment>
<dbReference type="PANTHER" id="PTHR30346:SF17">
    <property type="entry name" value="LYSR FAMILY TRANSCRIPTIONAL REGULATOR"/>
    <property type="match status" value="1"/>
</dbReference>
<sequence>MELRHLRYFVAVAEELHFARAAERLRIVQPALSMQIKSLEEELGTRLLERTRRHVALTEAGRLFLEEARRTLEQAERAARVARRAGQGELGRIGLGYSVNAAYSGVLARTLKGFRKRAPDVELLLQELHPFDQLEALLERRLQVGFLTAPSLPIPPELATVRVETWPLMVALPPEHPLAARDSVPVQLLKEESFVDYTGSKDEQGLPALQSIGDTVPRVRYRVSNIPAVISLVAAGLGIALVPASLVSLHIGGEVAYRPLTGVARRMELSVAYRRDDQAPAVRIFLEVVRGLSG</sequence>
<protein>
    <recommendedName>
        <fullName evidence="5">HTH lysR-type domain-containing protein</fullName>
    </recommendedName>
</protein>